<dbReference type="EMBL" id="PVTF01000014">
    <property type="protein sequence ID" value="PRY35315.1"/>
    <property type="molecule type" value="Genomic_DNA"/>
</dbReference>
<gene>
    <name evidence="1" type="ORF">CLV43_114233</name>
</gene>
<keyword evidence="2" id="KW-1185">Reference proteome</keyword>
<dbReference type="RefSeq" id="WP_106193828.1">
    <property type="nucleotide sequence ID" value="NZ_PVTF01000014.1"/>
</dbReference>
<accession>A0A2T0SPH9</accession>
<sequence>MATPSSDGGQTFLDTEQEAIDYLAERFPSEPPARIAHFVDLARADMAEQEENPDLWWDGIDRDELVGYVFGLI</sequence>
<organism evidence="1 2">
    <name type="scientific">Umezawaea tangerina</name>
    <dbReference type="NCBI Taxonomy" id="84725"/>
    <lineage>
        <taxon>Bacteria</taxon>
        <taxon>Bacillati</taxon>
        <taxon>Actinomycetota</taxon>
        <taxon>Actinomycetes</taxon>
        <taxon>Pseudonocardiales</taxon>
        <taxon>Pseudonocardiaceae</taxon>
        <taxon>Umezawaea</taxon>
    </lineage>
</organism>
<name>A0A2T0SPH9_9PSEU</name>
<dbReference type="Proteomes" id="UP000239494">
    <property type="component" value="Unassembled WGS sequence"/>
</dbReference>
<dbReference type="AlphaFoldDB" id="A0A2T0SPH9"/>
<reference evidence="1 2" key="1">
    <citation type="submission" date="2018-03" db="EMBL/GenBank/DDBJ databases">
        <title>Genomic Encyclopedia of Archaeal and Bacterial Type Strains, Phase II (KMG-II): from individual species to whole genera.</title>
        <authorList>
            <person name="Goeker M."/>
        </authorList>
    </citation>
    <scope>NUCLEOTIDE SEQUENCE [LARGE SCALE GENOMIC DNA]</scope>
    <source>
        <strain evidence="1 2">DSM 44720</strain>
    </source>
</reference>
<protein>
    <submittedName>
        <fullName evidence="1">Uncharacterized protein</fullName>
    </submittedName>
</protein>
<evidence type="ECO:0000313" key="1">
    <source>
        <dbReference type="EMBL" id="PRY35315.1"/>
    </source>
</evidence>
<proteinExistence type="predicted"/>
<evidence type="ECO:0000313" key="2">
    <source>
        <dbReference type="Proteomes" id="UP000239494"/>
    </source>
</evidence>
<comment type="caution">
    <text evidence="1">The sequence shown here is derived from an EMBL/GenBank/DDBJ whole genome shotgun (WGS) entry which is preliminary data.</text>
</comment>